<evidence type="ECO:0000313" key="2">
    <source>
        <dbReference type="Proteomes" id="UP001056778"/>
    </source>
</evidence>
<comment type="caution">
    <text evidence="1">The sequence shown here is derived from an EMBL/GenBank/DDBJ whole genome shotgun (WGS) entry which is preliminary data.</text>
</comment>
<keyword evidence="2" id="KW-1185">Reference proteome</keyword>
<sequence length="653" mass="72835">MFIVLILITLYRYGSTSMIFSKSDIETILSENSIQSTYIPNLYLKRNVWNASVCHHLKLNLSNVNYNLCIKILKLSYPGLLNETTPIFLPRRNVSVEINSLHLKKAGGYVMDFEDLSFVKGYIHEGRFYGTIQINSEVYYVEPTINFNRANANPKSGKAVVYKKPHSSFFDEINGTFSFGFEIFNMNIGSNYGRPQKITGKSCLLSVVMDNSFIKAVGGGSIDLAIQKFLLNFDEVNSILRSTDFDNDRIPDNVGVTIGLIAVLDSSDPNLGGITLLPVDTPVNPLEVLQTFAALSITRHACLNILLLGHPFIEQYLGVSFTATKNIFDRFGNGDMLPQPLVDVNLVHEIAHSFGSDHDSHDCLKGYIMSPKTAIPATLINFQFSPCSKRDISAVLRKQGDCLLDFVKPFCGNQIVETGEECDCGSSYHCSIKDPCCYPRDSTQQCKVNRNTYECHPSEDLCCTSTCQYKNLTHVGLNCTNLRNKCPCPGKECTCGMFGTCIGDECHSFECTRLGLKECHCPIDEMSEFCETCCMDANGACFNSRIISDILIKSNQSFTLRTQVSFVDTTIREVETICNDVSCFHLNFQQFPINSFCAYQGKVGICVKARCTLPPYVPNRLPALREPTSTDCGCTLEHLNAWIILILINIIIT</sequence>
<organism evidence="1 2">
    <name type="scientific">Holotrichia oblita</name>
    <name type="common">Chafer beetle</name>
    <dbReference type="NCBI Taxonomy" id="644536"/>
    <lineage>
        <taxon>Eukaryota</taxon>
        <taxon>Metazoa</taxon>
        <taxon>Ecdysozoa</taxon>
        <taxon>Arthropoda</taxon>
        <taxon>Hexapoda</taxon>
        <taxon>Insecta</taxon>
        <taxon>Pterygota</taxon>
        <taxon>Neoptera</taxon>
        <taxon>Endopterygota</taxon>
        <taxon>Coleoptera</taxon>
        <taxon>Polyphaga</taxon>
        <taxon>Scarabaeiformia</taxon>
        <taxon>Scarabaeidae</taxon>
        <taxon>Melolonthinae</taxon>
        <taxon>Holotrichia</taxon>
    </lineage>
</organism>
<evidence type="ECO:0000313" key="1">
    <source>
        <dbReference type="EMBL" id="KAI4469234.1"/>
    </source>
</evidence>
<name>A0ACB9TRG2_HOLOL</name>
<dbReference type="Proteomes" id="UP001056778">
    <property type="component" value="Chromosome 2"/>
</dbReference>
<dbReference type="EMBL" id="CM043016">
    <property type="protein sequence ID" value="KAI4469234.1"/>
    <property type="molecule type" value="Genomic_DNA"/>
</dbReference>
<gene>
    <name evidence="1" type="ORF">MML48_2g00003624</name>
</gene>
<protein>
    <submittedName>
        <fullName evidence="1">Adam10/adam17 metallopeptidase family member</fullName>
    </submittedName>
</protein>
<accession>A0ACB9TRG2</accession>
<reference evidence="1" key="1">
    <citation type="submission" date="2022-04" db="EMBL/GenBank/DDBJ databases">
        <title>Chromosome-scale genome assembly of Holotrichia oblita Faldermann.</title>
        <authorList>
            <person name="Rongchong L."/>
        </authorList>
    </citation>
    <scope>NUCLEOTIDE SEQUENCE</scope>
    <source>
        <strain evidence="1">81SQS9</strain>
    </source>
</reference>
<proteinExistence type="predicted"/>